<keyword evidence="1" id="KW-0812">Transmembrane</keyword>
<name>A0A9Q1QIV7_9CARY</name>
<comment type="caution">
    <text evidence="3">The sequence shown here is derived from an EMBL/GenBank/DDBJ whole genome shotgun (WGS) entry which is preliminary data.</text>
</comment>
<feature type="domain" description="NAD(P)H-quinone oxidoreductase subunit 2 N-terminal" evidence="2">
    <location>
        <begin position="50"/>
        <end position="126"/>
    </location>
</feature>
<keyword evidence="1" id="KW-1133">Transmembrane helix</keyword>
<evidence type="ECO:0000313" key="4">
    <source>
        <dbReference type="Proteomes" id="UP001153076"/>
    </source>
</evidence>
<evidence type="ECO:0000259" key="2">
    <source>
        <dbReference type="Pfam" id="PF19530"/>
    </source>
</evidence>
<proteinExistence type="predicted"/>
<dbReference type="Proteomes" id="UP001153076">
    <property type="component" value="Unassembled WGS sequence"/>
</dbReference>
<accession>A0A9Q1QIV7</accession>
<feature type="transmembrane region" description="Helical" evidence="1">
    <location>
        <begin position="108"/>
        <end position="125"/>
    </location>
</feature>
<evidence type="ECO:0000256" key="1">
    <source>
        <dbReference type="SAM" id="Phobius"/>
    </source>
</evidence>
<dbReference type="PANTHER" id="PTHR45564">
    <property type="entry name" value="NAD(P)H-QUINONE OXIDOREDUCTASE SUBUNIT 2 B, CHLOROPLASTIC"/>
    <property type="match status" value="1"/>
</dbReference>
<dbReference type="AlphaFoldDB" id="A0A9Q1QIV7"/>
<feature type="transmembrane region" description="Helical" evidence="1">
    <location>
        <begin position="66"/>
        <end position="88"/>
    </location>
</feature>
<dbReference type="Pfam" id="PF19530">
    <property type="entry name" value="Ndh2_N"/>
    <property type="match status" value="1"/>
</dbReference>
<dbReference type="PANTHER" id="PTHR45564:SF1">
    <property type="entry name" value="NAD(P)H-QUINONE OXIDOREDUCTASE SUBUNIT 2"/>
    <property type="match status" value="1"/>
</dbReference>
<organism evidence="3 4">
    <name type="scientific">Carnegiea gigantea</name>
    <dbReference type="NCBI Taxonomy" id="171969"/>
    <lineage>
        <taxon>Eukaryota</taxon>
        <taxon>Viridiplantae</taxon>
        <taxon>Streptophyta</taxon>
        <taxon>Embryophyta</taxon>
        <taxon>Tracheophyta</taxon>
        <taxon>Spermatophyta</taxon>
        <taxon>Magnoliopsida</taxon>
        <taxon>eudicotyledons</taxon>
        <taxon>Gunneridae</taxon>
        <taxon>Pentapetalae</taxon>
        <taxon>Caryophyllales</taxon>
        <taxon>Cactineae</taxon>
        <taxon>Cactaceae</taxon>
        <taxon>Cactoideae</taxon>
        <taxon>Echinocereeae</taxon>
        <taxon>Carnegiea</taxon>
    </lineage>
</organism>
<reference evidence="3" key="1">
    <citation type="submission" date="2022-04" db="EMBL/GenBank/DDBJ databases">
        <title>Carnegiea gigantea Genome sequencing and assembly v2.</title>
        <authorList>
            <person name="Copetti D."/>
            <person name="Sanderson M.J."/>
            <person name="Burquez A."/>
            <person name="Wojciechowski M.F."/>
        </authorList>
    </citation>
    <scope>NUCLEOTIDE SEQUENCE</scope>
    <source>
        <strain evidence="3">SGP5-SGP5p</strain>
        <tissue evidence="3">Aerial part</tissue>
    </source>
</reference>
<keyword evidence="1" id="KW-0472">Membrane</keyword>
<gene>
    <name evidence="3" type="ORF">Cgig2_034129</name>
</gene>
<dbReference type="EMBL" id="JAKOGI010000151">
    <property type="protein sequence ID" value="KAJ8441870.1"/>
    <property type="molecule type" value="Genomic_DNA"/>
</dbReference>
<keyword evidence="4" id="KW-1185">Reference proteome</keyword>
<sequence length="183" mass="21198">MSYITIFILPQHCILFSISNIPPNGIIRLALHTNTTPTIVNTEQQHEIHFDLILHLRIDSNSARKYIIWLYFISSTSLLISITLLFRWRADPMISFSEISKHTISMKIFQFLILICSTVCLPLAIECIECTEMALTEFFLYSYILSGYTKKDAQSNELIMKYLLMCEASFSILLGERLSFKKQ</sequence>
<dbReference type="InterPro" id="IPR045693">
    <property type="entry name" value="Ndh2_N"/>
</dbReference>
<evidence type="ECO:0000313" key="3">
    <source>
        <dbReference type="EMBL" id="KAJ8441870.1"/>
    </source>
</evidence>
<protein>
    <recommendedName>
        <fullName evidence="2">NAD(P)H-quinone oxidoreductase subunit 2 N-terminal domain-containing protein</fullName>
    </recommendedName>
</protein>